<keyword evidence="3" id="KW-1185">Reference proteome</keyword>
<dbReference type="Proteomes" id="UP001056500">
    <property type="component" value="Chromosome"/>
</dbReference>
<protein>
    <submittedName>
        <fullName evidence="2">Uncharacterized protein</fullName>
    </submittedName>
</protein>
<evidence type="ECO:0000313" key="3">
    <source>
        <dbReference type="Proteomes" id="UP001056500"/>
    </source>
</evidence>
<proteinExistence type="predicted"/>
<feature type="chain" id="PRO_5045425472" evidence="1">
    <location>
        <begin position="21"/>
        <end position="67"/>
    </location>
</feature>
<feature type="signal peptide" evidence="1">
    <location>
        <begin position="1"/>
        <end position="20"/>
    </location>
</feature>
<organism evidence="2 3">
    <name type="scientific">Brevibacillus ruminantium</name>
    <dbReference type="NCBI Taxonomy" id="2950604"/>
    <lineage>
        <taxon>Bacteria</taxon>
        <taxon>Bacillati</taxon>
        <taxon>Bacillota</taxon>
        <taxon>Bacilli</taxon>
        <taxon>Bacillales</taxon>
        <taxon>Paenibacillaceae</taxon>
        <taxon>Brevibacillus</taxon>
    </lineage>
</organism>
<name>A0ABY4WIK2_9BACL</name>
<dbReference type="EMBL" id="CP098755">
    <property type="protein sequence ID" value="USG66942.1"/>
    <property type="molecule type" value="Genomic_DNA"/>
</dbReference>
<sequence>MNKRIIALLSATLLGWTALAAPGHAASFSIIQPYISDYKIGFTNGQSLVTKAVYDDFNFPPKEVSHF</sequence>
<keyword evidence="1" id="KW-0732">Signal</keyword>
<evidence type="ECO:0000256" key="1">
    <source>
        <dbReference type="SAM" id="SignalP"/>
    </source>
</evidence>
<gene>
    <name evidence="2" type="ORF">NDK47_06495</name>
</gene>
<accession>A0ABY4WIK2</accession>
<dbReference type="RefSeq" id="WP_251874047.1">
    <property type="nucleotide sequence ID" value="NZ_CP098755.1"/>
</dbReference>
<evidence type="ECO:0000313" key="2">
    <source>
        <dbReference type="EMBL" id="USG66942.1"/>
    </source>
</evidence>
<reference evidence="2" key="1">
    <citation type="submission" date="2022-06" db="EMBL/GenBank/DDBJ databases">
        <title>Genome sequencing of Brevibacillus sp. BB3-R1.</title>
        <authorList>
            <person name="Heo J."/>
            <person name="Lee D."/>
            <person name="Won M."/>
            <person name="Han B.-H."/>
            <person name="Hong S.-B."/>
            <person name="Kwon S.-W."/>
        </authorList>
    </citation>
    <scope>NUCLEOTIDE SEQUENCE</scope>
    <source>
        <strain evidence="2">BB3-R1</strain>
    </source>
</reference>